<evidence type="ECO:0000313" key="2">
    <source>
        <dbReference type="Proteomes" id="UP000675881"/>
    </source>
</evidence>
<dbReference type="AlphaFoldDB" id="A0A7R8CCB6"/>
<dbReference type="Proteomes" id="UP000675881">
    <property type="component" value="Chromosome 1"/>
</dbReference>
<evidence type="ECO:0000313" key="1">
    <source>
        <dbReference type="EMBL" id="CAF2764291.1"/>
    </source>
</evidence>
<organism evidence="1 2">
    <name type="scientific">Lepeophtheirus salmonis</name>
    <name type="common">Salmon louse</name>
    <name type="synonym">Caligus salmonis</name>
    <dbReference type="NCBI Taxonomy" id="72036"/>
    <lineage>
        <taxon>Eukaryota</taxon>
        <taxon>Metazoa</taxon>
        <taxon>Ecdysozoa</taxon>
        <taxon>Arthropoda</taxon>
        <taxon>Crustacea</taxon>
        <taxon>Multicrustacea</taxon>
        <taxon>Hexanauplia</taxon>
        <taxon>Copepoda</taxon>
        <taxon>Siphonostomatoida</taxon>
        <taxon>Caligidae</taxon>
        <taxon>Lepeophtheirus</taxon>
    </lineage>
</organism>
<proteinExistence type="predicted"/>
<dbReference type="EMBL" id="HG994580">
    <property type="protein sequence ID" value="CAF2764291.1"/>
    <property type="molecule type" value="Genomic_DNA"/>
</dbReference>
<accession>A0A7R8CCB6</accession>
<keyword evidence="2" id="KW-1185">Reference proteome</keyword>
<sequence length="122" mass="13760">MEKANQRRIINLALVNSTKQHRQEDTKLPLGKPGKLLGEQNVAPSSPYINLMASQVPCPSGNGLKAVLDLEWDTMSEGVFWLQKEVGAECWRSMVAILRNKMSKPFANFLIKLQFFSLLQVM</sequence>
<reference evidence="1" key="1">
    <citation type="submission" date="2021-02" db="EMBL/GenBank/DDBJ databases">
        <authorList>
            <person name="Bekaert M."/>
        </authorList>
    </citation>
    <scope>NUCLEOTIDE SEQUENCE</scope>
    <source>
        <strain evidence="1">IoA-00</strain>
    </source>
</reference>
<protein>
    <submittedName>
        <fullName evidence="1">(salmon louse) hypothetical protein</fullName>
    </submittedName>
</protein>
<name>A0A7R8CCB6_LEPSM</name>
<gene>
    <name evidence="1" type="ORF">LSAA_497</name>
</gene>